<reference evidence="8" key="1">
    <citation type="submission" date="2015-11" db="EMBL/GenBank/DDBJ databases">
        <authorList>
            <consortium name="International Coturnix japonica Genome Analysis Consortium"/>
            <person name="Warren W."/>
            <person name="Burt D.W."/>
            <person name="Antin P.B."/>
            <person name="Lanford R."/>
            <person name="Gros J."/>
            <person name="Wilson R.K."/>
        </authorList>
    </citation>
    <scope>NUCLEOTIDE SEQUENCE [LARGE SCALE GENOMIC DNA]</scope>
</reference>
<evidence type="ECO:0000313" key="8">
    <source>
        <dbReference type="Ensembl" id="ENSCJPP00005011676.1"/>
    </source>
</evidence>
<dbReference type="GO" id="GO:0008270">
    <property type="term" value="F:zinc ion binding"/>
    <property type="evidence" value="ECO:0007669"/>
    <property type="project" value="UniProtKB-KW"/>
</dbReference>
<dbReference type="InterPro" id="IPR011011">
    <property type="entry name" value="Znf_FYVE_PHD"/>
</dbReference>
<dbReference type="PANTHER" id="PTHR12420:SF47">
    <property type="entry name" value="PHD FINGER PROTEIN 7"/>
    <property type="match status" value="1"/>
</dbReference>
<evidence type="ECO:0000256" key="1">
    <source>
        <dbReference type="ARBA" id="ARBA00022723"/>
    </source>
</evidence>
<organism evidence="8 9">
    <name type="scientific">Coturnix japonica</name>
    <name type="common">Japanese quail</name>
    <name type="synonym">Coturnix coturnix japonica</name>
    <dbReference type="NCBI Taxonomy" id="93934"/>
    <lineage>
        <taxon>Eukaryota</taxon>
        <taxon>Metazoa</taxon>
        <taxon>Chordata</taxon>
        <taxon>Craniata</taxon>
        <taxon>Vertebrata</taxon>
        <taxon>Euteleostomi</taxon>
        <taxon>Archelosauria</taxon>
        <taxon>Archosauria</taxon>
        <taxon>Dinosauria</taxon>
        <taxon>Saurischia</taxon>
        <taxon>Theropoda</taxon>
        <taxon>Coelurosauria</taxon>
        <taxon>Aves</taxon>
        <taxon>Neognathae</taxon>
        <taxon>Galloanserae</taxon>
        <taxon>Galliformes</taxon>
        <taxon>Phasianidae</taxon>
        <taxon>Perdicinae</taxon>
        <taxon>Coturnix</taxon>
    </lineage>
</organism>
<evidence type="ECO:0000256" key="2">
    <source>
        <dbReference type="ARBA" id="ARBA00022771"/>
    </source>
</evidence>
<dbReference type="InterPro" id="IPR034732">
    <property type="entry name" value="EPHD"/>
</dbReference>
<dbReference type="PROSITE" id="PS51805">
    <property type="entry name" value="EPHD"/>
    <property type="match status" value="1"/>
</dbReference>
<evidence type="ECO:0000259" key="6">
    <source>
        <dbReference type="PROSITE" id="PS50089"/>
    </source>
</evidence>
<keyword evidence="9" id="KW-1185">Reference proteome</keyword>
<evidence type="ECO:0000256" key="4">
    <source>
        <dbReference type="PROSITE-ProRule" id="PRU00175"/>
    </source>
</evidence>
<dbReference type="InterPro" id="IPR001965">
    <property type="entry name" value="Znf_PHD"/>
</dbReference>
<dbReference type="Proteomes" id="UP000694412">
    <property type="component" value="Chromosome 19"/>
</dbReference>
<feature type="domain" description="RING-type" evidence="6">
    <location>
        <begin position="143"/>
        <end position="192"/>
    </location>
</feature>
<accession>A0A8C2YA60</accession>
<dbReference type="InterPro" id="IPR001841">
    <property type="entry name" value="Znf_RING"/>
</dbReference>
<dbReference type="InterPro" id="IPR051188">
    <property type="entry name" value="PHD-type_Zinc_Finger"/>
</dbReference>
<dbReference type="InterPro" id="IPR013083">
    <property type="entry name" value="Znf_RING/FYVE/PHD"/>
</dbReference>
<dbReference type="GeneTree" id="ENSGT00950000182865"/>
<evidence type="ECO:0000256" key="3">
    <source>
        <dbReference type="ARBA" id="ARBA00022833"/>
    </source>
</evidence>
<reference evidence="8" key="2">
    <citation type="submission" date="2025-08" db="UniProtKB">
        <authorList>
            <consortium name="Ensembl"/>
        </authorList>
    </citation>
    <scope>IDENTIFICATION</scope>
</reference>
<keyword evidence="2 4" id="KW-0863">Zinc-finger</keyword>
<protein>
    <recommendedName>
        <fullName evidence="10">PHD finger protein 7</fullName>
    </recommendedName>
</protein>
<dbReference type="Gene3D" id="3.30.40.10">
    <property type="entry name" value="Zinc/RING finger domain, C3HC4 (zinc finger)"/>
    <property type="match status" value="2"/>
</dbReference>
<sequence length="315" mass="35801">MWAPQTQPSGPPVPSHPHPREGEHRAFPQQMNLCHVLVSPRCGLCHRTDDDPEIYGEMCRQDRICVHENCLVTLHCCPQICCICRKKGASVRCHNRRCSRTFHFPCGTERRCVSQFFGEYRSFCWQHRPTQQVQPLRQQHPQCVICMEEVYTRPSYNTLVCPSCRSAMFHRHCIQVGALSAALHHFRCPLCQETQTFKDEMLRLGIKIPDRDAAWELAEAFQELYERHSTCDTSVCLLYLGLLSLFRPWRMLLCSSCGSCGTHQQCSAIAEDAESWECSGCSGVSTGKKRSTGMCPCCAAPFIPQPLGGRKGFKE</sequence>
<evidence type="ECO:0000313" key="9">
    <source>
        <dbReference type="Proteomes" id="UP000694412"/>
    </source>
</evidence>
<feature type="region of interest" description="Disordered" evidence="5">
    <location>
        <begin position="1"/>
        <end position="22"/>
    </location>
</feature>
<dbReference type="InterPro" id="IPR059102">
    <property type="entry name" value="PHD_PHF7/G2E3-like"/>
</dbReference>
<keyword evidence="3" id="KW-0862">Zinc</keyword>
<dbReference type="AlphaFoldDB" id="A0A8C2YA60"/>
<reference evidence="8" key="3">
    <citation type="submission" date="2025-09" db="UniProtKB">
        <authorList>
            <consortium name="Ensembl"/>
        </authorList>
    </citation>
    <scope>IDENTIFICATION</scope>
</reference>
<proteinExistence type="predicted"/>
<dbReference type="PANTHER" id="PTHR12420">
    <property type="entry name" value="PHD FINGER PROTEIN"/>
    <property type="match status" value="1"/>
</dbReference>
<dbReference type="Pfam" id="PF26054">
    <property type="entry name" value="PHD_G2E3"/>
    <property type="match status" value="1"/>
</dbReference>
<evidence type="ECO:0000256" key="5">
    <source>
        <dbReference type="SAM" id="MobiDB-lite"/>
    </source>
</evidence>
<evidence type="ECO:0000259" key="7">
    <source>
        <dbReference type="PROSITE" id="PS51805"/>
    </source>
</evidence>
<feature type="domain" description="PHD-type" evidence="7">
    <location>
        <begin position="81"/>
        <end position="128"/>
    </location>
</feature>
<name>A0A8C2YA60_COTJA</name>
<dbReference type="Ensembl" id="ENSCJPT00005017049.1">
    <property type="protein sequence ID" value="ENSCJPP00005011676.1"/>
    <property type="gene ID" value="ENSCJPG00005010019.1"/>
</dbReference>
<dbReference type="PROSITE" id="PS50089">
    <property type="entry name" value="ZF_RING_2"/>
    <property type="match status" value="1"/>
</dbReference>
<evidence type="ECO:0008006" key="10">
    <source>
        <dbReference type="Google" id="ProtNLM"/>
    </source>
</evidence>
<keyword evidence="1" id="KW-0479">Metal-binding</keyword>
<dbReference type="GO" id="GO:0005634">
    <property type="term" value="C:nucleus"/>
    <property type="evidence" value="ECO:0007669"/>
    <property type="project" value="TreeGrafter"/>
</dbReference>
<dbReference type="SMART" id="SM00249">
    <property type="entry name" value="PHD"/>
    <property type="match status" value="3"/>
</dbReference>
<dbReference type="SUPFAM" id="SSF57903">
    <property type="entry name" value="FYVE/PHD zinc finger"/>
    <property type="match status" value="2"/>
</dbReference>
<dbReference type="Pfam" id="PF13771">
    <property type="entry name" value="zf-HC5HC2H"/>
    <property type="match status" value="1"/>
</dbReference>